<proteinExistence type="predicted"/>
<name>A0A9W6QP54_9PSEU</name>
<keyword evidence="2" id="KW-1185">Reference proteome</keyword>
<dbReference type="Proteomes" id="UP001165042">
    <property type="component" value="Unassembled WGS sequence"/>
</dbReference>
<reference evidence="1" key="1">
    <citation type="submission" date="2023-02" db="EMBL/GenBank/DDBJ databases">
        <title>Actinokineospora globicatena NBRC 15670.</title>
        <authorList>
            <person name="Ichikawa N."/>
            <person name="Sato H."/>
            <person name="Tonouchi N."/>
        </authorList>
    </citation>
    <scope>NUCLEOTIDE SEQUENCE</scope>
    <source>
        <strain evidence="1">NBRC 15670</strain>
    </source>
</reference>
<gene>
    <name evidence="1" type="ORF">Aglo03_52420</name>
</gene>
<comment type="caution">
    <text evidence="1">The sequence shown here is derived from an EMBL/GenBank/DDBJ whole genome shotgun (WGS) entry which is preliminary data.</text>
</comment>
<organism evidence="1 2">
    <name type="scientific">Actinokineospora globicatena</name>
    <dbReference type="NCBI Taxonomy" id="103729"/>
    <lineage>
        <taxon>Bacteria</taxon>
        <taxon>Bacillati</taxon>
        <taxon>Actinomycetota</taxon>
        <taxon>Actinomycetes</taxon>
        <taxon>Pseudonocardiales</taxon>
        <taxon>Pseudonocardiaceae</taxon>
        <taxon>Actinokineospora</taxon>
    </lineage>
</organism>
<dbReference type="RefSeq" id="WP_285612531.1">
    <property type="nucleotide sequence ID" value="NZ_BSSD01000009.1"/>
</dbReference>
<evidence type="ECO:0000313" key="2">
    <source>
        <dbReference type="Proteomes" id="UP001165042"/>
    </source>
</evidence>
<sequence>MRWLRNEIVGNRVAAGIAPGVLFHADLGAAEVGADWLVVGFEFVPERAASLAPGSPDLPLVAGVVERIARVEAGGVRPLRERWAPTDWWAKVVELAPDVVAEVDVGAMDRLGERVPELVDGDRLSHTDLHGDQFRIEPGEDVRIVDWGGFPVRVPDGSTPRSWCCG</sequence>
<dbReference type="AlphaFoldDB" id="A0A9W6QP54"/>
<dbReference type="EMBL" id="BSSD01000009">
    <property type="protein sequence ID" value="GLW94426.1"/>
    <property type="molecule type" value="Genomic_DNA"/>
</dbReference>
<accession>A0A9W6QP54</accession>
<protein>
    <recommendedName>
        <fullName evidence="3">Phosphotransferase enzyme family protein</fullName>
    </recommendedName>
</protein>
<evidence type="ECO:0000313" key="1">
    <source>
        <dbReference type="EMBL" id="GLW94426.1"/>
    </source>
</evidence>
<evidence type="ECO:0008006" key="3">
    <source>
        <dbReference type="Google" id="ProtNLM"/>
    </source>
</evidence>